<reference evidence="1" key="2">
    <citation type="submission" date="2021-01" db="EMBL/GenBank/DDBJ databases">
        <authorList>
            <person name="Mieszkin S."/>
            <person name="Pouder E."/>
            <person name="Alain K."/>
        </authorList>
    </citation>
    <scope>NUCLEOTIDE SEQUENCE</scope>
    <source>
        <strain evidence="1">HW T2.11</strain>
    </source>
</reference>
<evidence type="ECO:0000313" key="1">
    <source>
        <dbReference type="EMBL" id="MCB8878292.1"/>
    </source>
</evidence>
<name>A0A963YXR6_9PROT</name>
<gene>
    <name evidence="1" type="ORF">ASILVAE211_24155</name>
</gene>
<organism evidence="1 2">
    <name type="scientific">Acidisoma silvae</name>
    <dbReference type="NCBI Taxonomy" id="2802396"/>
    <lineage>
        <taxon>Bacteria</taxon>
        <taxon>Pseudomonadati</taxon>
        <taxon>Pseudomonadota</taxon>
        <taxon>Alphaproteobacteria</taxon>
        <taxon>Acetobacterales</taxon>
        <taxon>Acidocellaceae</taxon>
        <taxon>Acidisoma</taxon>
    </lineage>
</organism>
<sequence>MEAKPFSALSLKDELVSWPQDSTPPSGTNFPPPNDVFFICGLLNAVARDTNNWTGVPSAQVETFASSSTPTSQSTLTVQTPSTRAETLNCVTDKFAPATVCTQANPIAKHAKEILTRCDITFITGWPSLHYGVLSKVACPQYVNVTLIVSV</sequence>
<comment type="caution">
    <text evidence="1">The sequence shown here is derived from an EMBL/GenBank/DDBJ whole genome shotgun (WGS) entry which is preliminary data.</text>
</comment>
<keyword evidence="2" id="KW-1185">Reference proteome</keyword>
<proteinExistence type="predicted"/>
<accession>A0A963YXR6</accession>
<dbReference type="RefSeq" id="WP_227323942.1">
    <property type="nucleotide sequence ID" value="NZ_JAESVB010000029.1"/>
</dbReference>
<protein>
    <submittedName>
        <fullName evidence="1">Uncharacterized protein</fullName>
    </submittedName>
</protein>
<reference evidence="1" key="1">
    <citation type="journal article" date="2021" name="Microorganisms">
        <title>Acidisoma silvae sp. nov. and Acidisomacellulosilytica sp. nov., Two Acidophilic Bacteria Isolated from Decaying Wood, Hydrolyzing Cellulose and Producing Poly-3-hydroxybutyrate.</title>
        <authorList>
            <person name="Mieszkin S."/>
            <person name="Pouder E."/>
            <person name="Uroz S."/>
            <person name="Simon-Colin C."/>
            <person name="Alain K."/>
        </authorList>
    </citation>
    <scope>NUCLEOTIDE SEQUENCE</scope>
    <source>
        <strain evidence="1">HW T2.11</strain>
    </source>
</reference>
<dbReference type="EMBL" id="JAESVB010000029">
    <property type="protein sequence ID" value="MCB8878292.1"/>
    <property type="molecule type" value="Genomic_DNA"/>
</dbReference>
<evidence type="ECO:0000313" key="2">
    <source>
        <dbReference type="Proteomes" id="UP000708298"/>
    </source>
</evidence>
<dbReference type="AlphaFoldDB" id="A0A963YXR6"/>
<dbReference type="Proteomes" id="UP000708298">
    <property type="component" value="Unassembled WGS sequence"/>
</dbReference>